<dbReference type="Proteomes" id="UP000245119">
    <property type="component" value="Linkage Group LG12"/>
</dbReference>
<feature type="region of interest" description="Disordered" evidence="1">
    <location>
        <begin position="1"/>
        <end position="37"/>
    </location>
</feature>
<feature type="region of interest" description="Disordered" evidence="1">
    <location>
        <begin position="67"/>
        <end position="87"/>
    </location>
</feature>
<dbReference type="EMBL" id="PZQS01000012">
    <property type="protein sequence ID" value="PVD21126.1"/>
    <property type="molecule type" value="Genomic_DNA"/>
</dbReference>
<proteinExistence type="predicted"/>
<name>A0A2T7NIZ9_POMCA</name>
<reference evidence="2 3" key="1">
    <citation type="submission" date="2018-04" db="EMBL/GenBank/DDBJ databases">
        <title>The genome of golden apple snail Pomacea canaliculata provides insight into stress tolerance and invasive adaptation.</title>
        <authorList>
            <person name="Liu C."/>
            <person name="Liu B."/>
            <person name="Ren Y."/>
            <person name="Zhang Y."/>
            <person name="Wang H."/>
            <person name="Li S."/>
            <person name="Jiang F."/>
            <person name="Yin L."/>
            <person name="Zhang G."/>
            <person name="Qian W."/>
            <person name="Fan W."/>
        </authorList>
    </citation>
    <scope>NUCLEOTIDE SEQUENCE [LARGE SCALE GENOMIC DNA]</scope>
    <source>
        <strain evidence="2">SZHN2017</strain>
        <tissue evidence="2">Muscle</tissue>
    </source>
</reference>
<protein>
    <submittedName>
        <fullName evidence="2">Uncharacterized protein</fullName>
    </submittedName>
</protein>
<sequence>MITHRRYLPTPPPTTTTLPSSDNSNNQDHHATATTEEVQMQALRLPLLPYFEQEQVEAVDLVVHKDNNNHHNHHHHHHPPHHHPQHHKWTGHVIHRCNGTMGSFEMMLA</sequence>
<gene>
    <name evidence="2" type="ORF">C0Q70_19292</name>
</gene>
<keyword evidence="3" id="KW-1185">Reference proteome</keyword>
<evidence type="ECO:0000313" key="2">
    <source>
        <dbReference type="EMBL" id="PVD21126.1"/>
    </source>
</evidence>
<evidence type="ECO:0000313" key="3">
    <source>
        <dbReference type="Proteomes" id="UP000245119"/>
    </source>
</evidence>
<accession>A0A2T7NIZ9</accession>
<feature type="compositionally biased region" description="Basic residues" evidence="1">
    <location>
        <begin position="70"/>
        <end position="87"/>
    </location>
</feature>
<comment type="caution">
    <text evidence="2">The sequence shown here is derived from an EMBL/GenBank/DDBJ whole genome shotgun (WGS) entry which is preliminary data.</text>
</comment>
<organism evidence="2 3">
    <name type="scientific">Pomacea canaliculata</name>
    <name type="common">Golden apple snail</name>
    <dbReference type="NCBI Taxonomy" id="400727"/>
    <lineage>
        <taxon>Eukaryota</taxon>
        <taxon>Metazoa</taxon>
        <taxon>Spiralia</taxon>
        <taxon>Lophotrochozoa</taxon>
        <taxon>Mollusca</taxon>
        <taxon>Gastropoda</taxon>
        <taxon>Caenogastropoda</taxon>
        <taxon>Architaenioglossa</taxon>
        <taxon>Ampullarioidea</taxon>
        <taxon>Ampullariidae</taxon>
        <taxon>Pomacea</taxon>
    </lineage>
</organism>
<evidence type="ECO:0000256" key="1">
    <source>
        <dbReference type="SAM" id="MobiDB-lite"/>
    </source>
</evidence>
<feature type="compositionally biased region" description="Polar residues" evidence="1">
    <location>
        <begin position="20"/>
        <end position="37"/>
    </location>
</feature>
<dbReference type="OrthoDB" id="5428132at2759"/>
<dbReference type="AlphaFoldDB" id="A0A2T7NIZ9"/>